<keyword evidence="1" id="KW-0378">Hydrolase</keyword>
<organism evidence="1 2">
    <name type="scientific">Alteromonas pelagimontana</name>
    <dbReference type="NCBI Taxonomy" id="1858656"/>
    <lineage>
        <taxon>Bacteria</taxon>
        <taxon>Pseudomonadati</taxon>
        <taxon>Pseudomonadota</taxon>
        <taxon>Gammaproteobacteria</taxon>
        <taxon>Alteromonadales</taxon>
        <taxon>Alteromonadaceae</taxon>
        <taxon>Alteromonas/Salinimonas group</taxon>
        <taxon>Alteromonas</taxon>
    </lineage>
</organism>
<dbReference type="Pfam" id="PF13419">
    <property type="entry name" value="HAD_2"/>
    <property type="match status" value="1"/>
</dbReference>
<dbReference type="Proteomes" id="UP000219285">
    <property type="component" value="Chromosome"/>
</dbReference>
<dbReference type="SFLD" id="SFLDS00003">
    <property type="entry name" value="Haloacid_Dehalogenase"/>
    <property type="match status" value="1"/>
</dbReference>
<keyword evidence="2" id="KW-1185">Reference proteome</keyword>
<dbReference type="RefSeq" id="WP_075609213.1">
    <property type="nucleotide sequence ID" value="NZ_CP052766.1"/>
</dbReference>
<dbReference type="AlphaFoldDB" id="A0A6M4M8I8"/>
<accession>A0A6M4M8I8</accession>
<dbReference type="InterPro" id="IPR023198">
    <property type="entry name" value="PGP-like_dom2"/>
</dbReference>
<dbReference type="InterPro" id="IPR036412">
    <property type="entry name" value="HAD-like_sf"/>
</dbReference>
<dbReference type="SUPFAM" id="SSF56784">
    <property type="entry name" value="HAD-like"/>
    <property type="match status" value="1"/>
</dbReference>
<dbReference type="Gene3D" id="1.10.150.240">
    <property type="entry name" value="Putative phosphatase, domain 2"/>
    <property type="match status" value="1"/>
</dbReference>
<reference evidence="1 2" key="2">
    <citation type="submission" date="2020-04" db="EMBL/GenBank/DDBJ databases">
        <title>Complete genome sequence of Alteromonas pelagimontana 5.12T.</title>
        <authorList>
            <person name="Sinha R.K."/>
            <person name="Krishnan K.P."/>
            <person name="Kurian J.P."/>
        </authorList>
    </citation>
    <scope>NUCLEOTIDE SEQUENCE [LARGE SCALE GENOMIC DNA]</scope>
    <source>
        <strain evidence="1 2">5.12</strain>
    </source>
</reference>
<dbReference type="InterPro" id="IPR006439">
    <property type="entry name" value="HAD-SF_hydro_IA"/>
</dbReference>
<dbReference type="InterPro" id="IPR041492">
    <property type="entry name" value="HAD_2"/>
</dbReference>
<dbReference type="GO" id="GO:0008967">
    <property type="term" value="F:phosphoglycolate phosphatase activity"/>
    <property type="evidence" value="ECO:0007669"/>
    <property type="project" value="TreeGrafter"/>
</dbReference>
<dbReference type="GO" id="GO:0005829">
    <property type="term" value="C:cytosol"/>
    <property type="evidence" value="ECO:0007669"/>
    <property type="project" value="TreeGrafter"/>
</dbReference>
<protein>
    <submittedName>
        <fullName evidence="1">HAD-IA family hydrolase</fullName>
    </submittedName>
</protein>
<evidence type="ECO:0000313" key="2">
    <source>
        <dbReference type="Proteomes" id="UP000219285"/>
    </source>
</evidence>
<name>A0A6M4M8I8_9ALTE</name>
<dbReference type="SFLD" id="SFLDG01129">
    <property type="entry name" value="C1.5:_HAD__Beta-PGM__Phosphata"/>
    <property type="match status" value="1"/>
</dbReference>
<evidence type="ECO:0000313" key="1">
    <source>
        <dbReference type="EMBL" id="QJR79457.1"/>
    </source>
</evidence>
<dbReference type="InterPro" id="IPR050155">
    <property type="entry name" value="HAD-like_hydrolase_sf"/>
</dbReference>
<gene>
    <name evidence="1" type="ORF">CA267_000910</name>
</gene>
<sequence length="218" mass="23748">MKSYKLIIFDWDGTLMDSAAKIVSCMQLAAKSCDVAVPSAQQASDIIGISLRPAIQKLFATDDEGLTDRLVAAYKKAYLQQDVKPCPMFTGAIAMLQALKDDKRQLAVATGKARRGLNRVWQHTGTGDFFTTSRTADEAESKPSSDMLLQILQETGVDVTDALMVGDTTYDMQMAQAIGMDRIGVSYGVHAQVHLENHAPLAVVHSVGELQSMLLPHY</sequence>
<dbReference type="PANTHER" id="PTHR43434">
    <property type="entry name" value="PHOSPHOGLYCOLATE PHOSPHATASE"/>
    <property type="match status" value="1"/>
</dbReference>
<dbReference type="NCBIfam" id="TIGR01549">
    <property type="entry name" value="HAD-SF-IA-v1"/>
    <property type="match status" value="1"/>
</dbReference>
<dbReference type="InterPro" id="IPR023214">
    <property type="entry name" value="HAD_sf"/>
</dbReference>
<dbReference type="EMBL" id="CP052766">
    <property type="protein sequence ID" value="QJR79457.1"/>
    <property type="molecule type" value="Genomic_DNA"/>
</dbReference>
<dbReference type="GO" id="GO:0006281">
    <property type="term" value="P:DNA repair"/>
    <property type="evidence" value="ECO:0007669"/>
    <property type="project" value="TreeGrafter"/>
</dbReference>
<dbReference type="Gene3D" id="3.40.50.1000">
    <property type="entry name" value="HAD superfamily/HAD-like"/>
    <property type="match status" value="1"/>
</dbReference>
<dbReference type="KEGG" id="apel:CA267_000910"/>
<reference evidence="2" key="1">
    <citation type="submission" date="2014-12" db="EMBL/GenBank/DDBJ databases">
        <title>Complete genome sequence of a multi-drug resistant Klebsiella pneumoniae.</title>
        <authorList>
            <person name="Hua X."/>
            <person name="Chen Q."/>
            <person name="Li X."/>
            <person name="Feng Y."/>
            <person name="Ruan Z."/>
            <person name="Yu Y."/>
        </authorList>
    </citation>
    <scope>NUCLEOTIDE SEQUENCE [LARGE SCALE GENOMIC DNA]</scope>
    <source>
        <strain evidence="2">5.12</strain>
    </source>
</reference>
<dbReference type="PANTHER" id="PTHR43434:SF24">
    <property type="entry name" value="HYDROLASE-RELATED"/>
    <property type="match status" value="1"/>
</dbReference>
<dbReference type="OrthoDB" id="9782449at2"/>
<proteinExistence type="predicted"/>